<dbReference type="PANTHER" id="PTHR31429:SF59">
    <property type="entry name" value="WRKY TRANSCRIPTION FACTOR 47-RELATED"/>
    <property type="match status" value="1"/>
</dbReference>
<keyword evidence="4" id="KW-0804">Transcription</keyword>
<comment type="subcellular location">
    <subcellularLocation>
        <location evidence="1">Nucleus</location>
    </subcellularLocation>
</comment>
<organism evidence="8 10">
    <name type="scientific">Medicago truncatula</name>
    <name type="common">Barrel medic</name>
    <name type="synonym">Medicago tribuloides</name>
    <dbReference type="NCBI Taxonomy" id="3880"/>
    <lineage>
        <taxon>Eukaryota</taxon>
        <taxon>Viridiplantae</taxon>
        <taxon>Streptophyta</taxon>
        <taxon>Embryophyta</taxon>
        <taxon>Tracheophyta</taxon>
        <taxon>Spermatophyta</taxon>
        <taxon>Magnoliopsida</taxon>
        <taxon>eudicotyledons</taxon>
        <taxon>Gunneridae</taxon>
        <taxon>Pentapetalae</taxon>
        <taxon>rosids</taxon>
        <taxon>fabids</taxon>
        <taxon>Fabales</taxon>
        <taxon>Fabaceae</taxon>
        <taxon>Papilionoideae</taxon>
        <taxon>50 kb inversion clade</taxon>
        <taxon>NPAAA clade</taxon>
        <taxon>Hologalegina</taxon>
        <taxon>IRL clade</taxon>
        <taxon>Trifolieae</taxon>
        <taxon>Medicago</taxon>
    </lineage>
</organism>
<evidence type="ECO:0000256" key="2">
    <source>
        <dbReference type="ARBA" id="ARBA00023015"/>
    </source>
</evidence>
<dbReference type="InterPro" id="IPR044810">
    <property type="entry name" value="WRKY_plant"/>
</dbReference>
<dbReference type="InterPro" id="IPR045864">
    <property type="entry name" value="aa-tRNA-synth_II/BPL/LPL"/>
</dbReference>
<reference evidence="8 10" key="1">
    <citation type="journal article" date="2011" name="Nature">
        <title>The Medicago genome provides insight into the evolution of rhizobial symbioses.</title>
        <authorList>
            <person name="Young N.D."/>
            <person name="Debelle F."/>
            <person name="Oldroyd G.E."/>
            <person name="Geurts R."/>
            <person name="Cannon S.B."/>
            <person name="Udvardi M.K."/>
            <person name="Benedito V.A."/>
            <person name="Mayer K.F."/>
            <person name="Gouzy J."/>
            <person name="Schoof H."/>
            <person name="Van de Peer Y."/>
            <person name="Proost S."/>
            <person name="Cook D.R."/>
            <person name="Meyers B.C."/>
            <person name="Spannagl M."/>
            <person name="Cheung F."/>
            <person name="De Mita S."/>
            <person name="Krishnakumar V."/>
            <person name="Gundlach H."/>
            <person name="Zhou S."/>
            <person name="Mudge J."/>
            <person name="Bharti A.K."/>
            <person name="Murray J.D."/>
            <person name="Naoumkina M.A."/>
            <person name="Rosen B."/>
            <person name="Silverstein K.A."/>
            <person name="Tang H."/>
            <person name="Rombauts S."/>
            <person name="Zhao P.X."/>
            <person name="Zhou P."/>
            <person name="Barbe V."/>
            <person name="Bardou P."/>
            <person name="Bechner M."/>
            <person name="Bellec A."/>
            <person name="Berger A."/>
            <person name="Berges H."/>
            <person name="Bidwell S."/>
            <person name="Bisseling T."/>
            <person name="Choisne N."/>
            <person name="Couloux A."/>
            <person name="Denny R."/>
            <person name="Deshpande S."/>
            <person name="Dai X."/>
            <person name="Doyle J.J."/>
            <person name="Dudez A.M."/>
            <person name="Farmer A.D."/>
            <person name="Fouteau S."/>
            <person name="Franken C."/>
            <person name="Gibelin C."/>
            <person name="Gish J."/>
            <person name="Goldstein S."/>
            <person name="Gonzalez A.J."/>
            <person name="Green P.J."/>
            <person name="Hallab A."/>
            <person name="Hartog M."/>
            <person name="Hua A."/>
            <person name="Humphray S.J."/>
            <person name="Jeong D.H."/>
            <person name="Jing Y."/>
            <person name="Jocker A."/>
            <person name="Kenton S.M."/>
            <person name="Kim D.J."/>
            <person name="Klee K."/>
            <person name="Lai H."/>
            <person name="Lang C."/>
            <person name="Lin S."/>
            <person name="Macmil S.L."/>
            <person name="Magdelenat G."/>
            <person name="Matthews L."/>
            <person name="McCorrison J."/>
            <person name="Monaghan E.L."/>
            <person name="Mun J.H."/>
            <person name="Najar F.Z."/>
            <person name="Nicholson C."/>
            <person name="Noirot C."/>
            <person name="O'Bleness M."/>
            <person name="Paule C.R."/>
            <person name="Poulain J."/>
            <person name="Prion F."/>
            <person name="Qin B."/>
            <person name="Qu C."/>
            <person name="Retzel E.F."/>
            <person name="Riddle C."/>
            <person name="Sallet E."/>
            <person name="Samain S."/>
            <person name="Samson N."/>
            <person name="Sanders I."/>
            <person name="Saurat O."/>
            <person name="Scarpelli C."/>
            <person name="Schiex T."/>
            <person name="Segurens B."/>
            <person name="Severin A.J."/>
            <person name="Sherrier D.J."/>
            <person name="Shi R."/>
            <person name="Sims S."/>
            <person name="Singer S.R."/>
            <person name="Sinharoy S."/>
            <person name="Sterck L."/>
            <person name="Viollet A."/>
            <person name="Wang B.B."/>
            <person name="Wang K."/>
            <person name="Wang M."/>
            <person name="Wang X."/>
            <person name="Warfsmann J."/>
            <person name="Weissenbach J."/>
            <person name="White D.D."/>
            <person name="White J.D."/>
            <person name="Wiley G.B."/>
            <person name="Wincker P."/>
            <person name="Xing Y."/>
            <person name="Yang L."/>
            <person name="Yao Z."/>
            <person name="Ying F."/>
            <person name="Zhai J."/>
            <person name="Zhou L."/>
            <person name="Zuber A."/>
            <person name="Denarie J."/>
            <person name="Dixon R.A."/>
            <person name="May G.D."/>
            <person name="Schwartz D.C."/>
            <person name="Rogers J."/>
            <person name="Quetier F."/>
            <person name="Town C.D."/>
            <person name="Roe B.A."/>
        </authorList>
    </citation>
    <scope>NUCLEOTIDE SEQUENCE [LARGE SCALE GENOMIC DNA]</scope>
    <source>
        <strain evidence="8">A17</strain>
        <strain evidence="9 10">cv. Jemalong A17</strain>
    </source>
</reference>
<dbReference type="Pfam" id="PF03106">
    <property type="entry name" value="WRKY"/>
    <property type="match status" value="1"/>
</dbReference>
<evidence type="ECO:0000259" key="7">
    <source>
        <dbReference type="PROSITE" id="PS50811"/>
    </source>
</evidence>
<evidence type="ECO:0000256" key="4">
    <source>
        <dbReference type="ARBA" id="ARBA00023163"/>
    </source>
</evidence>
<protein>
    <submittedName>
        <fullName evidence="8">WRKY family transcription factor</fullName>
    </submittedName>
</protein>
<accession>A0A072UA84</accession>
<evidence type="ECO:0000256" key="5">
    <source>
        <dbReference type="ARBA" id="ARBA00023242"/>
    </source>
</evidence>
<dbReference type="GO" id="GO:0043565">
    <property type="term" value="F:sequence-specific DNA binding"/>
    <property type="evidence" value="ECO:0007669"/>
    <property type="project" value="InterPro"/>
</dbReference>
<dbReference type="GO" id="GO:0003700">
    <property type="term" value="F:DNA-binding transcription factor activity"/>
    <property type="evidence" value="ECO:0007669"/>
    <property type="project" value="InterPro"/>
</dbReference>
<evidence type="ECO:0000313" key="8">
    <source>
        <dbReference type="EMBL" id="KEH25988.1"/>
    </source>
</evidence>
<name>A0A072UA84_MEDTR</name>
<dbReference type="Gene3D" id="2.20.25.80">
    <property type="entry name" value="WRKY domain"/>
    <property type="match status" value="1"/>
</dbReference>
<dbReference type="Gene3D" id="3.30.930.10">
    <property type="entry name" value="Bira Bifunctional Protein, Domain 2"/>
    <property type="match status" value="1"/>
</dbReference>
<keyword evidence="2" id="KW-0805">Transcription regulation</keyword>
<dbReference type="PROSITE" id="PS50811">
    <property type="entry name" value="WRKY"/>
    <property type="match status" value="1"/>
</dbReference>
<dbReference type="PANTHER" id="PTHR31429">
    <property type="entry name" value="WRKY TRANSCRIPTION FACTOR 36-RELATED"/>
    <property type="match status" value="1"/>
</dbReference>
<dbReference type="InterPro" id="IPR036576">
    <property type="entry name" value="WRKY_dom_sf"/>
</dbReference>
<dbReference type="GO" id="GO:0005634">
    <property type="term" value="C:nucleus"/>
    <property type="evidence" value="ECO:0007669"/>
    <property type="project" value="UniProtKB-SubCell"/>
</dbReference>
<keyword evidence="10" id="KW-1185">Reference proteome</keyword>
<evidence type="ECO:0000313" key="10">
    <source>
        <dbReference type="Proteomes" id="UP000002051"/>
    </source>
</evidence>
<evidence type="ECO:0000256" key="6">
    <source>
        <dbReference type="SAM" id="MobiDB-lite"/>
    </source>
</evidence>
<dbReference type="EnsemblPlants" id="KEH25988">
    <property type="protein sequence ID" value="KEH25988"/>
    <property type="gene ID" value="MTR_6g038890"/>
</dbReference>
<feature type="domain" description="WRKY" evidence="7">
    <location>
        <begin position="182"/>
        <end position="218"/>
    </location>
</feature>
<dbReference type="SUPFAM" id="SSF118290">
    <property type="entry name" value="WRKY DNA-binding domain"/>
    <property type="match status" value="1"/>
</dbReference>
<reference evidence="8 10" key="2">
    <citation type="journal article" date="2014" name="BMC Genomics">
        <title>An improved genome release (version Mt4.0) for the model legume Medicago truncatula.</title>
        <authorList>
            <person name="Tang H."/>
            <person name="Krishnakumar V."/>
            <person name="Bidwell S."/>
            <person name="Rosen B."/>
            <person name="Chan A."/>
            <person name="Zhou S."/>
            <person name="Gentzbittel L."/>
            <person name="Childs K.L."/>
            <person name="Yandell M."/>
            <person name="Gundlach H."/>
            <person name="Mayer K.F."/>
            <person name="Schwartz D.C."/>
            <person name="Town C.D."/>
        </authorList>
    </citation>
    <scope>GENOME REANNOTATION</scope>
    <source>
        <strain evidence="8">A17</strain>
        <strain evidence="9 10">cv. Jemalong A17</strain>
    </source>
</reference>
<dbReference type="HOGENOM" id="CLU_1268579_0_0_1"/>
<dbReference type="SMART" id="SM00774">
    <property type="entry name" value="WRKY"/>
    <property type="match status" value="1"/>
</dbReference>
<dbReference type="AlphaFoldDB" id="A0A072UA84"/>
<dbReference type="Proteomes" id="UP000002051">
    <property type="component" value="Chromosome 6"/>
</dbReference>
<evidence type="ECO:0000256" key="1">
    <source>
        <dbReference type="ARBA" id="ARBA00004123"/>
    </source>
</evidence>
<keyword evidence="3" id="KW-0238">DNA-binding</keyword>
<evidence type="ECO:0000256" key="3">
    <source>
        <dbReference type="ARBA" id="ARBA00023125"/>
    </source>
</evidence>
<dbReference type="InterPro" id="IPR003657">
    <property type="entry name" value="WRKY_dom"/>
</dbReference>
<feature type="region of interest" description="Disordered" evidence="6">
    <location>
        <begin position="115"/>
        <end position="140"/>
    </location>
</feature>
<dbReference type="EMBL" id="CM001222">
    <property type="protein sequence ID" value="KEH25988.1"/>
    <property type="molecule type" value="Genomic_DNA"/>
</dbReference>
<gene>
    <name evidence="8" type="ordered locus">MTR_6g038890</name>
</gene>
<reference evidence="9" key="3">
    <citation type="submission" date="2015-04" db="UniProtKB">
        <authorList>
            <consortium name="EnsemblPlants"/>
        </authorList>
    </citation>
    <scope>IDENTIFICATION</scope>
    <source>
        <strain evidence="9">cv. Jemalong A17</strain>
    </source>
</reference>
<proteinExistence type="predicted"/>
<evidence type="ECO:0000313" key="9">
    <source>
        <dbReference type="EnsemblPlants" id="KEH25988"/>
    </source>
</evidence>
<sequence>MTFRKKAFSVMDGEILKLVYDTPVFELREALIGKYGEISKLVYDIADKGGELCSWRSDLTVPFSRFADMDGLSSLKSFYIPMTYASPATKNKHIVKGKAEEKGDGVVARKFMNGPAAKVDDQQEPEPCTPQNNHKEPDPDASELVQLLDRSQLPRLNPSNAADQANAEATMRKARVSVRARSEAHMINDGCQWRKYGQKMAKGNPCPRAYYRCTMALG</sequence>
<keyword evidence="5" id="KW-0539">Nucleus</keyword>